<organism evidence="4">
    <name type="scientific">Castellaniella ginsengisoli</name>
    <dbReference type="NCBI Taxonomy" id="546114"/>
    <lineage>
        <taxon>Bacteria</taxon>
        <taxon>Pseudomonadati</taxon>
        <taxon>Pseudomonadota</taxon>
        <taxon>Betaproteobacteria</taxon>
        <taxon>Burkholderiales</taxon>
        <taxon>Alcaligenaceae</taxon>
        <taxon>Castellaniella</taxon>
    </lineage>
</organism>
<dbReference type="RefSeq" id="WP_368643393.1">
    <property type="nucleotide sequence ID" value="NZ_CP158252.1"/>
</dbReference>
<dbReference type="SUPFAM" id="SSF53756">
    <property type="entry name" value="UDP-Glycosyltransferase/glycogen phosphorylase"/>
    <property type="match status" value="1"/>
</dbReference>
<protein>
    <submittedName>
        <fullName evidence="4">Glycosyltransferase</fullName>
        <ecNumber evidence="4">2.4.-.-</ecNumber>
    </submittedName>
</protein>
<keyword evidence="2 4" id="KW-0808">Transferase</keyword>
<dbReference type="Pfam" id="PF13439">
    <property type="entry name" value="Glyco_transf_4"/>
    <property type="match status" value="1"/>
</dbReference>
<dbReference type="PANTHER" id="PTHR12526:SF510">
    <property type="entry name" value="D-INOSITOL 3-PHOSPHATE GLYCOSYLTRANSFERASE"/>
    <property type="match status" value="1"/>
</dbReference>
<reference evidence="4" key="1">
    <citation type="submission" date="2024-05" db="EMBL/GenBank/DDBJ databases">
        <authorList>
            <person name="Luo Y.-C."/>
            <person name="Nicholds J."/>
            <person name="Mortimer T."/>
            <person name="Maboni G."/>
        </authorList>
    </citation>
    <scope>NUCLEOTIDE SEQUENCE</scope>
    <source>
        <strain evidence="4">153920</strain>
    </source>
</reference>
<dbReference type="Gene3D" id="3.40.50.2000">
    <property type="entry name" value="Glycogen Phosphorylase B"/>
    <property type="match status" value="2"/>
</dbReference>
<dbReference type="EMBL" id="CP158252">
    <property type="protein sequence ID" value="XDJ41895.1"/>
    <property type="molecule type" value="Genomic_DNA"/>
</dbReference>
<dbReference type="InterPro" id="IPR028098">
    <property type="entry name" value="Glyco_trans_4-like_N"/>
</dbReference>
<dbReference type="AlphaFoldDB" id="A0AB39CIU0"/>
<feature type="domain" description="Glycosyltransferase subfamily 4-like N-terminal" evidence="3">
    <location>
        <begin position="13"/>
        <end position="170"/>
    </location>
</feature>
<evidence type="ECO:0000256" key="1">
    <source>
        <dbReference type="ARBA" id="ARBA00022676"/>
    </source>
</evidence>
<proteinExistence type="predicted"/>
<accession>A0AB39CIU0</accession>
<keyword evidence="1 4" id="KW-0328">Glycosyltransferase</keyword>
<dbReference type="Pfam" id="PF13692">
    <property type="entry name" value="Glyco_trans_1_4"/>
    <property type="match status" value="1"/>
</dbReference>
<sequence length="381" mass="41887">MRILFLVSSMHGGGAERVAATLANAWSRRGDEVILVCCYSGRGRCDQALDPGVRLLWLADRIQGPAWLRPVAKLAALRRLARECRPDRVLSFLTNVNVTALLALRGLGLPLVVGERTDPAYSVNLEPSLRRLRRWTYPWAHRVAVQTLRGARHLRQVAPGVRRVAVIPNPLPDRLPGCRAREPAGPRYTLAALGRFNPVKQFDRLIECFAALAPHCPDWDLCIWGDGAQRERCLRRVRELGLEARIRLPGFSQTPWEDLAHAHAFVLNSRVEGFPNALLEAMALGLPCVATDCPSGPSELTLGGRLAELVPLDDEAALSEALLRVMRATAAQREARGRAAAESVRARYGLDAVLRGWDDAWKTEDGMNGVGGGDDAPRPMP</sequence>
<gene>
    <name evidence="4" type="ORF">ABRY99_13360</name>
</gene>
<evidence type="ECO:0000256" key="2">
    <source>
        <dbReference type="ARBA" id="ARBA00022679"/>
    </source>
</evidence>
<dbReference type="GO" id="GO:0016757">
    <property type="term" value="F:glycosyltransferase activity"/>
    <property type="evidence" value="ECO:0007669"/>
    <property type="project" value="UniProtKB-KW"/>
</dbReference>
<dbReference type="PANTHER" id="PTHR12526">
    <property type="entry name" value="GLYCOSYLTRANSFERASE"/>
    <property type="match status" value="1"/>
</dbReference>
<name>A0AB39CIU0_9BURK</name>
<dbReference type="EC" id="2.4.-.-" evidence="4"/>
<evidence type="ECO:0000313" key="4">
    <source>
        <dbReference type="EMBL" id="XDJ41895.1"/>
    </source>
</evidence>
<evidence type="ECO:0000259" key="3">
    <source>
        <dbReference type="Pfam" id="PF13439"/>
    </source>
</evidence>